<protein>
    <submittedName>
        <fullName evidence="3">Uncharacterized protein</fullName>
    </submittedName>
</protein>
<sequence length="68" mass="7345">MSNGPYIIYAIILAVLSIITGEIVTFVMLGFILITLNNINTNLKRIHHKLPGKQGTGVDQGGNDHGNN</sequence>
<reference evidence="3 4" key="1">
    <citation type="journal article" date="2019" name="Int. J. Syst. Evol. Microbiol.">
        <title>The Global Catalogue of Microorganisms (GCM) 10K type strain sequencing project: providing services to taxonomists for standard genome sequencing and annotation.</title>
        <authorList>
            <consortium name="The Broad Institute Genomics Platform"/>
            <consortium name="The Broad Institute Genome Sequencing Center for Infectious Disease"/>
            <person name="Wu L."/>
            <person name="Ma J."/>
        </authorList>
    </citation>
    <scope>NUCLEOTIDE SEQUENCE [LARGE SCALE GENOMIC DNA]</scope>
    <source>
        <strain evidence="3 4">JCM 15395</strain>
    </source>
</reference>
<feature type="compositionally biased region" description="Gly residues" evidence="1">
    <location>
        <begin position="54"/>
        <end position="68"/>
    </location>
</feature>
<keyword evidence="2" id="KW-1133">Transmembrane helix</keyword>
<organism evidence="3 4">
    <name type="scientific">Virgibacillus siamensis</name>
    <dbReference type="NCBI Taxonomy" id="480071"/>
    <lineage>
        <taxon>Bacteria</taxon>
        <taxon>Bacillati</taxon>
        <taxon>Bacillota</taxon>
        <taxon>Bacilli</taxon>
        <taxon>Bacillales</taxon>
        <taxon>Bacillaceae</taxon>
        <taxon>Virgibacillus</taxon>
    </lineage>
</organism>
<dbReference type="RefSeq" id="WP_343810620.1">
    <property type="nucleotide sequence ID" value="NZ_BAAADS010000006.1"/>
</dbReference>
<keyword evidence="4" id="KW-1185">Reference proteome</keyword>
<evidence type="ECO:0000313" key="4">
    <source>
        <dbReference type="Proteomes" id="UP001500866"/>
    </source>
</evidence>
<evidence type="ECO:0000256" key="2">
    <source>
        <dbReference type="SAM" id="Phobius"/>
    </source>
</evidence>
<keyword evidence="2" id="KW-0812">Transmembrane</keyword>
<dbReference type="Proteomes" id="UP001500866">
    <property type="component" value="Unassembled WGS sequence"/>
</dbReference>
<evidence type="ECO:0000313" key="3">
    <source>
        <dbReference type="EMBL" id="GAA0594752.1"/>
    </source>
</evidence>
<accession>A0ABN1FNW1</accession>
<feature type="transmembrane region" description="Helical" evidence="2">
    <location>
        <begin position="6"/>
        <end position="36"/>
    </location>
</feature>
<gene>
    <name evidence="3" type="ORF">GCM10009001_08590</name>
</gene>
<comment type="caution">
    <text evidence="3">The sequence shown here is derived from an EMBL/GenBank/DDBJ whole genome shotgun (WGS) entry which is preliminary data.</text>
</comment>
<proteinExistence type="predicted"/>
<keyword evidence="2" id="KW-0472">Membrane</keyword>
<feature type="region of interest" description="Disordered" evidence="1">
    <location>
        <begin position="49"/>
        <end position="68"/>
    </location>
</feature>
<evidence type="ECO:0000256" key="1">
    <source>
        <dbReference type="SAM" id="MobiDB-lite"/>
    </source>
</evidence>
<dbReference type="EMBL" id="BAAADS010000006">
    <property type="protein sequence ID" value="GAA0594752.1"/>
    <property type="molecule type" value="Genomic_DNA"/>
</dbReference>
<name>A0ABN1FNW1_9BACI</name>